<evidence type="ECO:0000256" key="4">
    <source>
        <dbReference type="ARBA" id="ARBA00022801"/>
    </source>
</evidence>
<evidence type="ECO:0000259" key="7">
    <source>
        <dbReference type="Pfam" id="PF13354"/>
    </source>
</evidence>
<dbReference type="InterPro" id="IPR012338">
    <property type="entry name" value="Beta-lactam/transpept-like"/>
</dbReference>
<comment type="catalytic activity">
    <reaction evidence="1 6">
        <text>a beta-lactam + H2O = a substituted beta-amino acid</text>
        <dbReference type="Rhea" id="RHEA:20401"/>
        <dbReference type="ChEBI" id="CHEBI:15377"/>
        <dbReference type="ChEBI" id="CHEBI:35627"/>
        <dbReference type="ChEBI" id="CHEBI:140347"/>
        <dbReference type="EC" id="3.5.2.6"/>
    </reaction>
</comment>
<dbReference type="InterPro" id="IPR000871">
    <property type="entry name" value="Beta-lactam_class-A"/>
</dbReference>
<dbReference type="Pfam" id="PF13354">
    <property type="entry name" value="Beta-lactamase2"/>
    <property type="match status" value="1"/>
</dbReference>
<dbReference type="NCBIfam" id="NF033103">
    <property type="entry name" value="bla_class_A"/>
    <property type="match status" value="1"/>
</dbReference>
<evidence type="ECO:0000256" key="1">
    <source>
        <dbReference type="ARBA" id="ARBA00001526"/>
    </source>
</evidence>
<dbReference type="RefSeq" id="WP_213668420.1">
    <property type="nucleotide sequence ID" value="NZ_JAHCDA010000001.1"/>
</dbReference>
<organism evidence="8 9">
    <name type="scientific">Roseococcus pinisoli</name>
    <dbReference type="NCBI Taxonomy" id="2835040"/>
    <lineage>
        <taxon>Bacteria</taxon>
        <taxon>Pseudomonadati</taxon>
        <taxon>Pseudomonadota</taxon>
        <taxon>Alphaproteobacteria</taxon>
        <taxon>Acetobacterales</taxon>
        <taxon>Roseomonadaceae</taxon>
        <taxon>Roseococcus</taxon>
    </lineage>
</organism>
<name>A0ABS5Q8M6_9PROT</name>
<keyword evidence="4 6" id="KW-0378">Hydrolase</keyword>
<sequence length="283" mass="30119">MISRRSLPVLPIGLGLFDARAAVAGTGAMAAIEQRRGGRLGVFALDTGTGRVCAHRAEERFLMCSTFKGLLAAQVLARIEGGLERPDRLLPYGARDLIFTSPVTKAHLGRGGLSVEDLCRAMVEVSDNTASVLLMRASGGPAALTRFLRGLGDETTRMDRYEPQANEPSGDFDTTSPRAVVTSIRAILLGSALGAAAQAKLEGWMVACTPGRRRLRAALPPDWVAGDRPGTSLSRQTNDYAIIRPPERAPLLVAAYYDAPGVGLDAREAALREVGAAIVEWAR</sequence>
<comment type="similarity">
    <text evidence="2 6">Belongs to the class-A beta-lactamase family.</text>
</comment>
<reference evidence="8 9" key="1">
    <citation type="submission" date="2021-05" db="EMBL/GenBank/DDBJ databases">
        <title>Roseococcus sp. XZZS9, whole genome shotgun sequencing project.</title>
        <authorList>
            <person name="Zhao G."/>
            <person name="Shen L."/>
        </authorList>
    </citation>
    <scope>NUCLEOTIDE SEQUENCE [LARGE SCALE GENOMIC DNA]</scope>
    <source>
        <strain evidence="8 9">XZZS9</strain>
    </source>
</reference>
<dbReference type="PANTHER" id="PTHR35333">
    <property type="entry name" value="BETA-LACTAMASE"/>
    <property type="match status" value="1"/>
</dbReference>
<dbReference type="InterPro" id="IPR045155">
    <property type="entry name" value="Beta-lactam_cat"/>
</dbReference>
<dbReference type="PROSITE" id="PS00146">
    <property type="entry name" value="BETA_LACTAMASE_A"/>
    <property type="match status" value="1"/>
</dbReference>
<dbReference type="PRINTS" id="PR00118">
    <property type="entry name" value="BLACTAMASEA"/>
</dbReference>
<keyword evidence="9" id="KW-1185">Reference proteome</keyword>
<comment type="caution">
    <text evidence="8">The sequence shown here is derived from an EMBL/GenBank/DDBJ whole genome shotgun (WGS) entry which is preliminary data.</text>
</comment>
<evidence type="ECO:0000256" key="3">
    <source>
        <dbReference type="ARBA" id="ARBA00012865"/>
    </source>
</evidence>
<dbReference type="InterPro" id="IPR023650">
    <property type="entry name" value="Beta-lactam_class-A_AS"/>
</dbReference>
<evidence type="ECO:0000256" key="2">
    <source>
        <dbReference type="ARBA" id="ARBA00009009"/>
    </source>
</evidence>
<keyword evidence="5 6" id="KW-0046">Antibiotic resistance</keyword>
<evidence type="ECO:0000313" key="8">
    <source>
        <dbReference type="EMBL" id="MBS7809753.1"/>
    </source>
</evidence>
<dbReference type="Proteomes" id="UP000766336">
    <property type="component" value="Unassembled WGS sequence"/>
</dbReference>
<gene>
    <name evidence="8" type="primary">bla</name>
    <name evidence="8" type="ORF">KHU32_02315</name>
</gene>
<accession>A0ABS5Q8M6</accession>
<protein>
    <recommendedName>
        <fullName evidence="3 6">Beta-lactamase</fullName>
        <ecNumber evidence="3 6">3.5.2.6</ecNumber>
    </recommendedName>
</protein>
<evidence type="ECO:0000256" key="5">
    <source>
        <dbReference type="ARBA" id="ARBA00023251"/>
    </source>
</evidence>
<dbReference type="SUPFAM" id="SSF56601">
    <property type="entry name" value="beta-lactamase/transpeptidase-like"/>
    <property type="match status" value="1"/>
</dbReference>
<dbReference type="EMBL" id="JAHCDA010000001">
    <property type="protein sequence ID" value="MBS7809753.1"/>
    <property type="molecule type" value="Genomic_DNA"/>
</dbReference>
<dbReference type="Gene3D" id="3.40.710.10">
    <property type="entry name" value="DD-peptidase/beta-lactamase superfamily"/>
    <property type="match status" value="1"/>
</dbReference>
<evidence type="ECO:0000313" key="9">
    <source>
        <dbReference type="Proteomes" id="UP000766336"/>
    </source>
</evidence>
<proteinExistence type="inferred from homology"/>
<dbReference type="PANTHER" id="PTHR35333:SF3">
    <property type="entry name" value="BETA-LACTAMASE-TYPE TRANSPEPTIDASE FOLD CONTAINING PROTEIN"/>
    <property type="match status" value="1"/>
</dbReference>
<dbReference type="EC" id="3.5.2.6" evidence="3 6"/>
<evidence type="ECO:0000256" key="6">
    <source>
        <dbReference type="RuleBase" id="RU361140"/>
    </source>
</evidence>
<feature type="domain" description="Beta-lactamase class A catalytic" evidence="7">
    <location>
        <begin position="41"/>
        <end position="256"/>
    </location>
</feature>